<organism evidence="2 3">
    <name type="scientific">Lacipirellula parvula</name>
    <dbReference type="NCBI Taxonomy" id="2650471"/>
    <lineage>
        <taxon>Bacteria</taxon>
        <taxon>Pseudomonadati</taxon>
        <taxon>Planctomycetota</taxon>
        <taxon>Planctomycetia</taxon>
        <taxon>Pirellulales</taxon>
        <taxon>Lacipirellulaceae</taxon>
        <taxon>Lacipirellula</taxon>
    </lineage>
</organism>
<feature type="region of interest" description="Disordered" evidence="1">
    <location>
        <begin position="108"/>
        <end position="127"/>
    </location>
</feature>
<protein>
    <submittedName>
        <fullName evidence="2">Uncharacterized protein</fullName>
    </submittedName>
</protein>
<dbReference type="KEGG" id="lpav:PLANPX_4926"/>
<feature type="compositionally biased region" description="Polar residues" evidence="1">
    <location>
        <begin position="118"/>
        <end position="127"/>
    </location>
</feature>
<sequence>MTLPQRIDRTITTPWRRCALAVAVSLCAVGLAADVEPVHAQSAFDDLFAPPTAGPALELLPPTNDQPIALFAANPNPGAASAFGPPIPPGATGVSPVSSAERVPTSALATRQWHPTAIPNTNANSASSFAPPPVCAPTYAASTGVQAVFGPPLTGTMLAPPPAVPGFMRSLGRYGPVPASTPGVDSSHSIIWDQMPTPPQLNGAVMQAEPPVHDSCSNDAPFTSIDFAPDPKLDSYCWDGQAELGVYGGKHLNLTQYPWIEGFTPLYGNGAWPPSFTFMGPTNLVRPKLYLYGDFRTAVASNNNVGNSQGIWANRLNLDLDFPITATERFHMFFGPLDQGQNFTSVVVDESRMEVEDNFDGWDQNTDTMYFEGDLGYLIGGARGTDAPFDMPFAAGLIPMVLQNGVWLEDAFLGAAATIPAKNSPGLDISNFDTTFFAGFKELTTDAFSVDADDAQFVGVTTFMERRGGYFEVGAAYVDDPADLGLDYFNLGASYTRRYANLLSNSMRVIVNAGQDVPKDQRTADGYLLLMENSFLTPLPYNIIPYANFFAGFDRPQPLGRLQGPLKNTGINFESDLLTGYPFLDDSGNDTYGGAFGVDLLGGQFDRQFIVETAVLQAFGDPVGRIAPGDQYALGVRYQVRLGNAWILRADAMHGWLENSNDIDGARLELRHKF</sequence>
<name>A0A5K7XEL8_9BACT</name>
<evidence type="ECO:0000313" key="2">
    <source>
        <dbReference type="EMBL" id="BBO35314.1"/>
    </source>
</evidence>
<dbReference type="Proteomes" id="UP000326837">
    <property type="component" value="Chromosome"/>
</dbReference>
<dbReference type="EMBL" id="AP021861">
    <property type="protein sequence ID" value="BBO35314.1"/>
    <property type="molecule type" value="Genomic_DNA"/>
</dbReference>
<evidence type="ECO:0000256" key="1">
    <source>
        <dbReference type="SAM" id="MobiDB-lite"/>
    </source>
</evidence>
<evidence type="ECO:0000313" key="3">
    <source>
        <dbReference type="Proteomes" id="UP000326837"/>
    </source>
</evidence>
<accession>A0A5K7XEL8</accession>
<reference evidence="3" key="1">
    <citation type="submission" date="2019-10" db="EMBL/GenBank/DDBJ databases">
        <title>Lacipirellula parvula gen. nov., sp. nov., representing a lineage of planctomycetes widespread in freshwater anoxic habitats, and description of the family Lacipirellulaceae.</title>
        <authorList>
            <person name="Dedysh S.N."/>
            <person name="Kulichevskaya I.S."/>
            <person name="Beletsky A.V."/>
            <person name="Rakitin A.L."/>
            <person name="Mardanov A.V."/>
            <person name="Ivanova A.A."/>
            <person name="Saltykova V.X."/>
            <person name="Rijpstra W.I.C."/>
            <person name="Sinninghe Damste J.S."/>
            <person name="Ravin N.V."/>
        </authorList>
    </citation>
    <scope>NUCLEOTIDE SEQUENCE [LARGE SCALE GENOMIC DNA]</scope>
    <source>
        <strain evidence="3">PX69</strain>
    </source>
</reference>
<proteinExistence type="predicted"/>
<gene>
    <name evidence="2" type="ORF">PLANPX_4926</name>
</gene>
<dbReference type="AlphaFoldDB" id="A0A5K7XEL8"/>
<keyword evidence="3" id="KW-1185">Reference proteome</keyword>